<dbReference type="AlphaFoldDB" id="A0A398AWD6"/>
<dbReference type="InterPro" id="IPR038765">
    <property type="entry name" value="Papain-like_cys_pep_sf"/>
</dbReference>
<dbReference type="SMART" id="SM00460">
    <property type="entry name" value="TGc"/>
    <property type="match status" value="1"/>
</dbReference>
<feature type="region of interest" description="Disordered" evidence="1">
    <location>
        <begin position="564"/>
        <end position="606"/>
    </location>
</feature>
<dbReference type="Proteomes" id="UP000265816">
    <property type="component" value="Unassembled WGS sequence"/>
</dbReference>
<keyword evidence="2" id="KW-0812">Transmembrane</keyword>
<dbReference type="InterPro" id="IPR052901">
    <property type="entry name" value="Bact_TGase-like"/>
</dbReference>
<feature type="compositionally biased region" description="Basic and acidic residues" evidence="1">
    <location>
        <begin position="584"/>
        <end position="606"/>
    </location>
</feature>
<dbReference type="Gene3D" id="3.10.620.30">
    <property type="match status" value="1"/>
</dbReference>
<dbReference type="RefSeq" id="WP_119114737.1">
    <property type="nucleotide sequence ID" value="NZ_CBCSEO010000029.1"/>
</dbReference>
<feature type="transmembrane region" description="Helical" evidence="2">
    <location>
        <begin position="191"/>
        <end position="212"/>
    </location>
</feature>
<feature type="transmembrane region" description="Helical" evidence="2">
    <location>
        <begin position="134"/>
        <end position="153"/>
    </location>
</feature>
<feature type="transmembrane region" description="Helical" evidence="2">
    <location>
        <begin position="67"/>
        <end position="86"/>
    </location>
</feature>
<feature type="transmembrane region" description="Helical" evidence="2">
    <location>
        <begin position="106"/>
        <end position="127"/>
    </location>
</feature>
<organism evidence="4 5">
    <name type="scientific">Mesobacillus zeae</name>
    <dbReference type="NCBI Taxonomy" id="1917180"/>
    <lineage>
        <taxon>Bacteria</taxon>
        <taxon>Bacillati</taxon>
        <taxon>Bacillota</taxon>
        <taxon>Bacilli</taxon>
        <taxon>Bacillales</taxon>
        <taxon>Bacillaceae</taxon>
        <taxon>Mesobacillus</taxon>
    </lineage>
</organism>
<dbReference type="Pfam" id="PF13559">
    <property type="entry name" value="DUF4129"/>
    <property type="match status" value="1"/>
</dbReference>
<dbReference type="InterPro" id="IPR025403">
    <property type="entry name" value="TgpA-like_C"/>
</dbReference>
<dbReference type="PANTHER" id="PTHR42736">
    <property type="entry name" value="PROTEIN-GLUTAMINE GAMMA-GLUTAMYLTRANSFERASE"/>
    <property type="match status" value="1"/>
</dbReference>
<keyword evidence="2" id="KW-0472">Membrane</keyword>
<sequence>MKASRKMELPILFLYLLSFMLVWEWIRPLEELTKTGHIGVFLAFILLSLIFYYFSVPLLLAVLVKAVYIYLALVFISLDGHGGLAKDLQQNLSLLWNSQWSQLTDGFRTLLFFLLLWLITFLIQYWLSGTRRIFAFFLMTIVYITVLDTFSSYNGDAAIVRTVAGGFAVMGVLTYYRLAGYEGMEKKPISAGKWLVPLAVMIAGSTAFGYAAPKADPIWPDPVPFLKSYQEGSGRDESVLKKAGYGEDDSKLGGPFAGDDRTVFSYEADDSHYWKVETKDVYTGKGWGVSKGARDALKFDDGEETPFRPFNNDRTFEWKTSTVYSKSSYTHVVYPLGTRQVITKEGYSFSADPITEKIGTVNRFKPVSSRVYNVHFQVPELSVSDLKSSVDYRNGPPDVFQEDDYLTPKMMKRYTQLPQDLPEKVGELAYRIVRGKLTWYEQAKAIEEYFRSNGFQYDKENVAVPDMEDDYAAQFLFETKRGYCDNFSSSMAVLLRSINIPARWVKGYSDGEYMEEVQDGKKLYEVTNNNAHSWVEVYFPGIGWIPFEPTPGFSNNIPLSETVENDREVSASSQQKPVPVSAPKKQELLDKQEEGRTSSSNEKTRAEGTKVFLKENGKAITGVLIGITGFGSVVYWKRRKWLPRLLVLLYKPRKNDTHFPRAYISLLKQLERYGLKRSKDQTLRDYASYVDAFFETGDMGRLTGNYEHYVYRGSMDEGTWEQMRNSWEKLMKKAGA</sequence>
<accession>A0A398AWD6</accession>
<dbReference type="OrthoDB" id="9804872at2"/>
<dbReference type="PANTHER" id="PTHR42736:SF1">
    <property type="entry name" value="PROTEIN-GLUTAMINE GAMMA-GLUTAMYLTRANSFERASE"/>
    <property type="match status" value="1"/>
</dbReference>
<proteinExistence type="predicted"/>
<dbReference type="EMBL" id="QWVT01000046">
    <property type="protein sequence ID" value="RID81901.1"/>
    <property type="molecule type" value="Genomic_DNA"/>
</dbReference>
<feature type="transmembrane region" description="Helical" evidence="2">
    <location>
        <begin position="38"/>
        <end position="60"/>
    </location>
</feature>
<evidence type="ECO:0000259" key="3">
    <source>
        <dbReference type="SMART" id="SM00460"/>
    </source>
</evidence>
<evidence type="ECO:0000256" key="2">
    <source>
        <dbReference type="SAM" id="Phobius"/>
    </source>
</evidence>
<dbReference type="InterPro" id="IPR002931">
    <property type="entry name" value="Transglutaminase-like"/>
</dbReference>
<feature type="transmembrane region" description="Helical" evidence="2">
    <location>
        <begin position="619"/>
        <end position="636"/>
    </location>
</feature>
<feature type="transmembrane region" description="Helical" evidence="2">
    <location>
        <begin position="159"/>
        <end position="179"/>
    </location>
</feature>
<name>A0A398AWD6_9BACI</name>
<protein>
    <submittedName>
        <fullName evidence="4">Transglutaminase</fullName>
    </submittedName>
</protein>
<reference evidence="4 5" key="1">
    <citation type="submission" date="2018-08" db="EMBL/GenBank/DDBJ databases">
        <title>Bacillus jemisoniae sp. nov., Bacillus chryseoplanitiae sp. nov., Bacillus resnikiae sp. nov., and Bacillus frankliniae sp. nov., isolated from Viking spacecraft and associated surfaces.</title>
        <authorList>
            <person name="Seuylemezian A."/>
            <person name="Vaishampayan P."/>
        </authorList>
    </citation>
    <scope>NUCLEOTIDE SEQUENCE [LARGE SCALE GENOMIC DNA]</scope>
    <source>
        <strain evidence="4 5">JJ-247</strain>
    </source>
</reference>
<keyword evidence="2" id="KW-1133">Transmembrane helix</keyword>
<gene>
    <name evidence="4" type="ORF">D1970_20625</name>
</gene>
<evidence type="ECO:0000256" key="1">
    <source>
        <dbReference type="SAM" id="MobiDB-lite"/>
    </source>
</evidence>
<evidence type="ECO:0000313" key="5">
    <source>
        <dbReference type="Proteomes" id="UP000265816"/>
    </source>
</evidence>
<feature type="domain" description="Transglutaminase-like" evidence="3">
    <location>
        <begin position="476"/>
        <end position="551"/>
    </location>
</feature>
<dbReference type="Pfam" id="PF01841">
    <property type="entry name" value="Transglut_core"/>
    <property type="match status" value="1"/>
</dbReference>
<evidence type="ECO:0000313" key="4">
    <source>
        <dbReference type="EMBL" id="RID81901.1"/>
    </source>
</evidence>
<keyword evidence="5" id="KW-1185">Reference proteome</keyword>
<comment type="caution">
    <text evidence="4">The sequence shown here is derived from an EMBL/GenBank/DDBJ whole genome shotgun (WGS) entry which is preliminary data.</text>
</comment>
<feature type="transmembrane region" description="Helical" evidence="2">
    <location>
        <begin position="7"/>
        <end position="26"/>
    </location>
</feature>
<dbReference type="SUPFAM" id="SSF54001">
    <property type="entry name" value="Cysteine proteinases"/>
    <property type="match status" value="1"/>
</dbReference>